<dbReference type="Proteomes" id="UP001172457">
    <property type="component" value="Chromosome 8"/>
</dbReference>
<evidence type="ECO:0000313" key="1">
    <source>
        <dbReference type="EMBL" id="KAJ9538631.1"/>
    </source>
</evidence>
<dbReference type="PANTHER" id="PTHR33710">
    <property type="entry name" value="BNAC02G09200D PROTEIN"/>
    <property type="match status" value="1"/>
</dbReference>
<organism evidence="1 2">
    <name type="scientific">Centaurea solstitialis</name>
    <name type="common">yellow star-thistle</name>
    <dbReference type="NCBI Taxonomy" id="347529"/>
    <lineage>
        <taxon>Eukaryota</taxon>
        <taxon>Viridiplantae</taxon>
        <taxon>Streptophyta</taxon>
        <taxon>Embryophyta</taxon>
        <taxon>Tracheophyta</taxon>
        <taxon>Spermatophyta</taxon>
        <taxon>Magnoliopsida</taxon>
        <taxon>eudicotyledons</taxon>
        <taxon>Gunneridae</taxon>
        <taxon>Pentapetalae</taxon>
        <taxon>asterids</taxon>
        <taxon>campanulids</taxon>
        <taxon>Asterales</taxon>
        <taxon>Asteraceae</taxon>
        <taxon>Carduoideae</taxon>
        <taxon>Cardueae</taxon>
        <taxon>Centaureinae</taxon>
        <taxon>Centaurea</taxon>
    </lineage>
</organism>
<reference evidence="1" key="1">
    <citation type="submission" date="2023-03" db="EMBL/GenBank/DDBJ databases">
        <title>Chromosome-scale reference genome and RAD-based genetic map of yellow starthistle (Centaurea solstitialis) reveal putative structural variation and QTLs associated with invader traits.</title>
        <authorList>
            <person name="Reatini B."/>
            <person name="Cang F.A."/>
            <person name="Jiang Q."/>
            <person name="Mckibben M.T.W."/>
            <person name="Barker M.S."/>
            <person name="Rieseberg L.H."/>
            <person name="Dlugosch K.M."/>
        </authorList>
    </citation>
    <scope>NUCLEOTIDE SEQUENCE</scope>
    <source>
        <strain evidence="1">CAN-66</strain>
        <tissue evidence="1">Leaf</tissue>
    </source>
</reference>
<keyword evidence="2" id="KW-1185">Reference proteome</keyword>
<dbReference type="SUPFAM" id="SSF56219">
    <property type="entry name" value="DNase I-like"/>
    <property type="match status" value="1"/>
</dbReference>
<gene>
    <name evidence="1" type="ORF">OSB04_031364</name>
</gene>
<accession>A0AA38SLI7</accession>
<dbReference type="AlphaFoldDB" id="A0AA38SLI7"/>
<sequence>MVGLQESKLSTIEDRFVKYMWGSEDVDFVFKKSTGRLGGLITMWNKNEFSKSYSIEGEGFLAVFGHWSGIDGLMGCVNIYGPSGEREKLQLWGRLCTFLHNKEVRWCLWGDFNEGKKYTRVNDDGRKFSKLDRFLVSDSFYESWKTLGVITLDRKLSYHCPIMLADKSLNFGPIPIHFFDAWLEEKDVDLVVKEAWSKPVTSHDPNKRLRDKLKAVKIALRKWSQERFGSLDSQLEVKRQKVEDWERAAEGRVLDANELEEWKTT</sequence>
<dbReference type="PANTHER" id="PTHR33710:SF64">
    <property type="entry name" value="ENDONUCLEASE_EXONUCLEASE_PHOSPHATASE DOMAIN-CONTAINING PROTEIN"/>
    <property type="match status" value="1"/>
</dbReference>
<proteinExistence type="predicted"/>
<name>A0AA38SLI7_9ASTR</name>
<dbReference type="EMBL" id="JARYMX010000008">
    <property type="protein sequence ID" value="KAJ9538631.1"/>
    <property type="molecule type" value="Genomic_DNA"/>
</dbReference>
<evidence type="ECO:0000313" key="2">
    <source>
        <dbReference type="Proteomes" id="UP001172457"/>
    </source>
</evidence>
<protein>
    <submittedName>
        <fullName evidence="1">Uncharacterized protein</fullName>
    </submittedName>
</protein>
<comment type="caution">
    <text evidence="1">The sequence shown here is derived from an EMBL/GenBank/DDBJ whole genome shotgun (WGS) entry which is preliminary data.</text>
</comment>
<dbReference type="Gene3D" id="3.60.10.10">
    <property type="entry name" value="Endonuclease/exonuclease/phosphatase"/>
    <property type="match status" value="1"/>
</dbReference>
<dbReference type="InterPro" id="IPR036691">
    <property type="entry name" value="Endo/exonu/phosph_ase_sf"/>
</dbReference>